<gene>
    <name evidence="2" type="ORF">BD289DRAFT_132748</name>
</gene>
<evidence type="ECO:0000313" key="2">
    <source>
        <dbReference type="EMBL" id="PSR78064.1"/>
    </source>
</evidence>
<feature type="compositionally biased region" description="Low complexity" evidence="1">
    <location>
        <begin position="49"/>
        <end position="61"/>
    </location>
</feature>
<keyword evidence="3" id="KW-1185">Reference proteome</keyword>
<proteinExistence type="predicted"/>
<sequence>METEQQRSDQGQRECAQTAGWRELAERAQSSRAGKRKRKKIKKLEMGRAVRLAARVRGGSATPTMARPARPERSRQRRVVAENWRQRATGRDAAQRGGWRLGNRGWRQRAEGGRGRMLGGDGWEDLAGGVKGAAGWSTLVVSACSAGSSSKVHSTSPCSRVRTAVLSGAADSAPACGAILGANSHKGLAACGWKRAKVPGPLYSLWVARHVGLPL</sequence>
<evidence type="ECO:0000313" key="3">
    <source>
        <dbReference type="Proteomes" id="UP000241462"/>
    </source>
</evidence>
<feature type="region of interest" description="Disordered" evidence="1">
    <location>
        <begin position="1"/>
        <end position="114"/>
    </location>
</feature>
<evidence type="ECO:0000256" key="1">
    <source>
        <dbReference type="SAM" id="MobiDB-lite"/>
    </source>
</evidence>
<accession>A0A2T2ZVX5</accession>
<name>A0A2T2ZVX5_9PEZI</name>
<protein>
    <submittedName>
        <fullName evidence="2">Uncharacterized protein</fullName>
    </submittedName>
</protein>
<feature type="compositionally biased region" description="Basic and acidic residues" evidence="1">
    <location>
        <begin position="1"/>
        <end position="12"/>
    </location>
</feature>
<feature type="compositionally biased region" description="Low complexity" evidence="1">
    <location>
        <begin position="95"/>
        <end position="105"/>
    </location>
</feature>
<feature type="compositionally biased region" description="Basic residues" evidence="1">
    <location>
        <begin position="33"/>
        <end position="42"/>
    </location>
</feature>
<dbReference type="Proteomes" id="UP000241462">
    <property type="component" value="Unassembled WGS sequence"/>
</dbReference>
<organism evidence="2 3">
    <name type="scientific">Coniella lustricola</name>
    <dbReference type="NCBI Taxonomy" id="2025994"/>
    <lineage>
        <taxon>Eukaryota</taxon>
        <taxon>Fungi</taxon>
        <taxon>Dikarya</taxon>
        <taxon>Ascomycota</taxon>
        <taxon>Pezizomycotina</taxon>
        <taxon>Sordariomycetes</taxon>
        <taxon>Sordariomycetidae</taxon>
        <taxon>Diaporthales</taxon>
        <taxon>Schizoparmaceae</taxon>
        <taxon>Coniella</taxon>
    </lineage>
</organism>
<reference evidence="2 3" key="1">
    <citation type="journal article" date="2018" name="Mycol. Prog.">
        <title>Coniella lustricola, a new species from submerged detritus.</title>
        <authorList>
            <person name="Raudabaugh D.B."/>
            <person name="Iturriaga T."/>
            <person name="Carver A."/>
            <person name="Mondo S."/>
            <person name="Pangilinan J."/>
            <person name="Lipzen A."/>
            <person name="He G."/>
            <person name="Amirebrahimi M."/>
            <person name="Grigoriev I.V."/>
            <person name="Miller A.N."/>
        </authorList>
    </citation>
    <scope>NUCLEOTIDE SEQUENCE [LARGE SCALE GENOMIC DNA]</scope>
    <source>
        <strain evidence="2 3">B22-T-1</strain>
    </source>
</reference>
<dbReference type="EMBL" id="KZ678623">
    <property type="protein sequence ID" value="PSR78064.1"/>
    <property type="molecule type" value="Genomic_DNA"/>
</dbReference>
<dbReference type="AlphaFoldDB" id="A0A2T2ZVX5"/>
<dbReference type="InParanoid" id="A0A2T2ZVX5"/>